<keyword evidence="8" id="KW-0949">S-adenosyl-L-methionine</keyword>
<sequence>MGFAPDEQERTRRAELVLKLRSRGVRDTRTLKAIETIPRTLFVRSEHHGAAYFDRALPIACGQTLEAPSHIAAAIDALGATEGDTTLEVGTGSGYQTAILSRVSRKVVSLERWRGLAGAAQRRLEALGGVKNVEIVCADGALGLPAQAPFDRILLSASVEAPPSALLNQLKPGGVMIAPVGRAGQAQRLTRFVKGADGALSETTIGEARAAPLLDGVSRAL</sequence>
<comment type="subcellular location">
    <subcellularLocation>
        <location evidence="1">Cytoplasm</location>
    </subcellularLocation>
</comment>
<organism evidence="12 13">
    <name type="scientific">Methylopila musalis</name>
    <dbReference type="NCBI Taxonomy" id="1134781"/>
    <lineage>
        <taxon>Bacteria</taxon>
        <taxon>Pseudomonadati</taxon>
        <taxon>Pseudomonadota</taxon>
        <taxon>Alphaproteobacteria</taxon>
        <taxon>Hyphomicrobiales</taxon>
        <taxon>Methylopilaceae</taxon>
        <taxon>Methylopila</taxon>
    </lineage>
</organism>
<evidence type="ECO:0000256" key="10">
    <source>
        <dbReference type="ARBA" id="ARBA00031323"/>
    </source>
</evidence>
<gene>
    <name evidence="12" type="ORF">ACFQ4O_14310</name>
</gene>
<dbReference type="Proteomes" id="UP001597171">
    <property type="component" value="Unassembled WGS sequence"/>
</dbReference>
<accession>A0ABW3ZAU5</accession>
<dbReference type="GO" id="GO:0004719">
    <property type="term" value="F:protein-L-isoaspartate (D-aspartate) O-methyltransferase activity"/>
    <property type="evidence" value="ECO:0007669"/>
    <property type="project" value="UniProtKB-EC"/>
</dbReference>
<evidence type="ECO:0000256" key="5">
    <source>
        <dbReference type="ARBA" id="ARBA00022490"/>
    </source>
</evidence>
<evidence type="ECO:0000256" key="4">
    <source>
        <dbReference type="ARBA" id="ARBA00013346"/>
    </source>
</evidence>
<dbReference type="SUPFAM" id="SSF53335">
    <property type="entry name" value="S-adenosyl-L-methionine-dependent methyltransferases"/>
    <property type="match status" value="1"/>
</dbReference>
<dbReference type="PANTHER" id="PTHR11579">
    <property type="entry name" value="PROTEIN-L-ISOASPARTATE O-METHYLTRANSFERASE"/>
    <property type="match status" value="1"/>
</dbReference>
<dbReference type="GO" id="GO:0032259">
    <property type="term" value="P:methylation"/>
    <property type="evidence" value="ECO:0007669"/>
    <property type="project" value="UniProtKB-KW"/>
</dbReference>
<protein>
    <recommendedName>
        <fullName evidence="4">Protein-L-isoaspartate O-methyltransferase</fullName>
        <ecNumber evidence="3">2.1.1.77</ecNumber>
    </recommendedName>
    <alternativeName>
        <fullName evidence="11">L-isoaspartyl protein carboxyl methyltransferase</fullName>
    </alternativeName>
    <alternativeName>
        <fullName evidence="9">Protein L-isoaspartyl methyltransferase</fullName>
    </alternativeName>
    <alternativeName>
        <fullName evidence="10">Protein-beta-aspartate methyltransferase</fullName>
    </alternativeName>
</protein>
<evidence type="ECO:0000256" key="11">
    <source>
        <dbReference type="ARBA" id="ARBA00031350"/>
    </source>
</evidence>
<dbReference type="Pfam" id="PF01135">
    <property type="entry name" value="PCMT"/>
    <property type="match status" value="1"/>
</dbReference>
<evidence type="ECO:0000313" key="13">
    <source>
        <dbReference type="Proteomes" id="UP001597171"/>
    </source>
</evidence>
<dbReference type="InterPro" id="IPR029063">
    <property type="entry name" value="SAM-dependent_MTases_sf"/>
</dbReference>
<dbReference type="CDD" id="cd02440">
    <property type="entry name" value="AdoMet_MTases"/>
    <property type="match status" value="1"/>
</dbReference>
<evidence type="ECO:0000256" key="6">
    <source>
        <dbReference type="ARBA" id="ARBA00022603"/>
    </source>
</evidence>
<dbReference type="InterPro" id="IPR000682">
    <property type="entry name" value="PCMT"/>
</dbReference>
<evidence type="ECO:0000256" key="3">
    <source>
        <dbReference type="ARBA" id="ARBA00011890"/>
    </source>
</evidence>
<evidence type="ECO:0000313" key="12">
    <source>
        <dbReference type="EMBL" id="MFD1333174.1"/>
    </source>
</evidence>
<comment type="similarity">
    <text evidence="2">Belongs to the methyltransferase superfamily. L-isoaspartyl/D-aspartyl protein methyltransferase family.</text>
</comment>
<proteinExistence type="inferred from homology"/>
<dbReference type="NCBIfam" id="NF001453">
    <property type="entry name" value="PRK00312.1"/>
    <property type="match status" value="1"/>
</dbReference>
<evidence type="ECO:0000256" key="9">
    <source>
        <dbReference type="ARBA" id="ARBA00030757"/>
    </source>
</evidence>
<keyword evidence="5" id="KW-0963">Cytoplasm</keyword>
<comment type="caution">
    <text evidence="12">The sequence shown here is derived from an EMBL/GenBank/DDBJ whole genome shotgun (WGS) entry which is preliminary data.</text>
</comment>
<reference evidence="13" key="1">
    <citation type="journal article" date="2019" name="Int. J. Syst. Evol. Microbiol.">
        <title>The Global Catalogue of Microorganisms (GCM) 10K type strain sequencing project: providing services to taxonomists for standard genome sequencing and annotation.</title>
        <authorList>
            <consortium name="The Broad Institute Genomics Platform"/>
            <consortium name="The Broad Institute Genome Sequencing Center for Infectious Disease"/>
            <person name="Wu L."/>
            <person name="Ma J."/>
        </authorList>
    </citation>
    <scope>NUCLEOTIDE SEQUENCE [LARGE SCALE GENOMIC DNA]</scope>
    <source>
        <strain evidence="13">CCUG 61696</strain>
    </source>
</reference>
<dbReference type="Gene3D" id="3.40.50.150">
    <property type="entry name" value="Vaccinia Virus protein VP39"/>
    <property type="match status" value="1"/>
</dbReference>
<dbReference type="PANTHER" id="PTHR11579:SF0">
    <property type="entry name" value="PROTEIN-L-ISOASPARTATE(D-ASPARTATE) O-METHYLTRANSFERASE"/>
    <property type="match status" value="1"/>
</dbReference>
<dbReference type="RefSeq" id="WP_378776492.1">
    <property type="nucleotide sequence ID" value="NZ_JBHTMX010000178.1"/>
</dbReference>
<keyword evidence="6 12" id="KW-0489">Methyltransferase</keyword>
<evidence type="ECO:0000256" key="8">
    <source>
        <dbReference type="ARBA" id="ARBA00022691"/>
    </source>
</evidence>
<keyword evidence="7 12" id="KW-0808">Transferase</keyword>
<dbReference type="PROSITE" id="PS01279">
    <property type="entry name" value="PCMT"/>
    <property type="match status" value="1"/>
</dbReference>
<evidence type="ECO:0000256" key="2">
    <source>
        <dbReference type="ARBA" id="ARBA00005369"/>
    </source>
</evidence>
<evidence type="ECO:0000256" key="7">
    <source>
        <dbReference type="ARBA" id="ARBA00022679"/>
    </source>
</evidence>
<dbReference type="EC" id="2.1.1.77" evidence="3"/>
<name>A0ABW3ZAU5_9HYPH</name>
<evidence type="ECO:0000256" key="1">
    <source>
        <dbReference type="ARBA" id="ARBA00004496"/>
    </source>
</evidence>
<dbReference type="EMBL" id="JBHTMX010000178">
    <property type="protein sequence ID" value="MFD1333174.1"/>
    <property type="molecule type" value="Genomic_DNA"/>
</dbReference>
<keyword evidence="13" id="KW-1185">Reference proteome</keyword>